<dbReference type="ExpressionAtlas" id="A5BEP9">
    <property type="expression patterns" value="baseline"/>
</dbReference>
<evidence type="ECO:0000313" key="1">
    <source>
        <dbReference type="EMBL" id="CAN59944.1"/>
    </source>
</evidence>
<name>A5BEP9_VITVI</name>
<dbReference type="AlphaFoldDB" id="A5BEP9"/>
<reference evidence="1" key="1">
    <citation type="journal article" date="2007" name="PLoS ONE">
        <title>The first genome sequence of an elite grapevine cultivar (Pinot noir Vitis vinifera L.): coping with a highly heterozygous genome.</title>
        <authorList>
            <person name="Velasco R."/>
            <person name="Zharkikh A."/>
            <person name="Troggio M."/>
            <person name="Cartwright D.A."/>
            <person name="Cestaro A."/>
            <person name="Pruss D."/>
            <person name="Pindo M."/>
            <person name="FitzGerald L.M."/>
            <person name="Vezzulli S."/>
            <person name="Reid J."/>
            <person name="Malacarne G."/>
            <person name="Iliev D."/>
            <person name="Coppola G."/>
            <person name="Wardell B."/>
            <person name="Micheletti D."/>
            <person name="Macalma T."/>
            <person name="Facci M."/>
            <person name="Mitchell J.T."/>
            <person name="Perazzolli M."/>
            <person name="Eldredge G."/>
            <person name="Gatto P."/>
            <person name="Oyzerski R."/>
            <person name="Moretto M."/>
            <person name="Gutin N."/>
            <person name="Stefanini M."/>
            <person name="Chen Y."/>
            <person name="Segala C."/>
            <person name="Davenport C."/>
            <person name="Dematte L."/>
            <person name="Mraz A."/>
            <person name="Battilana J."/>
            <person name="Stormo K."/>
            <person name="Costa F."/>
            <person name="Tao Q."/>
            <person name="Si-Ammour A."/>
            <person name="Harkins T."/>
            <person name="Lackey A."/>
            <person name="Perbost C."/>
            <person name="Taillon B."/>
            <person name="Stella A."/>
            <person name="Solovyev V."/>
            <person name="Fawcett J.A."/>
            <person name="Sterck L."/>
            <person name="Vandepoele K."/>
            <person name="Grando S.M."/>
            <person name="Toppo S."/>
            <person name="Moser C."/>
            <person name="Lanchbury J."/>
            <person name="Bogden R."/>
            <person name="Skolnick M."/>
            <person name="Sgaramella V."/>
            <person name="Bhatnagar S.K."/>
            <person name="Fontana P."/>
            <person name="Gutin A."/>
            <person name="Van de Peer Y."/>
            <person name="Salamini F."/>
            <person name="Viola R."/>
        </authorList>
    </citation>
    <scope>NUCLEOTIDE SEQUENCE</scope>
</reference>
<accession>A5BEP9</accession>
<dbReference type="EMBL" id="AM456901">
    <property type="protein sequence ID" value="CAN59944.1"/>
    <property type="molecule type" value="Genomic_DNA"/>
</dbReference>
<sequence>MSLLTAQLRTSLGDPGMLLLFGMDGCGVTWDDRMIEEFVVGAGRDALLARKLAIAEHLPSLSELETEQLVLTDQLATFYEREREQDGAPIEDSNLGLERKKIDCDVLAFRGRRSLCFNGERSPCFCEGLSPWI</sequence>
<gene>
    <name evidence="1" type="ORF">VITISV_018780</name>
</gene>
<protein>
    <submittedName>
        <fullName evidence="1">Uncharacterized protein</fullName>
    </submittedName>
</protein>
<organism evidence="1">
    <name type="scientific">Vitis vinifera</name>
    <name type="common">Grape</name>
    <dbReference type="NCBI Taxonomy" id="29760"/>
    <lineage>
        <taxon>Eukaryota</taxon>
        <taxon>Viridiplantae</taxon>
        <taxon>Streptophyta</taxon>
        <taxon>Embryophyta</taxon>
        <taxon>Tracheophyta</taxon>
        <taxon>Spermatophyta</taxon>
        <taxon>Magnoliopsida</taxon>
        <taxon>eudicotyledons</taxon>
        <taxon>Gunneridae</taxon>
        <taxon>Pentapetalae</taxon>
        <taxon>rosids</taxon>
        <taxon>Vitales</taxon>
        <taxon>Vitaceae</taxon>
        <taxon>Viteae</taxon>
        <taxon>Vitis</taxon>
    </lineage>
</organism>
<proteinExistence type="predicted"/>